<dbReference type="SUPFAM" id="SSF55811">
    <property type="entry name" value="Nudix"/>
    <property type="match status" value="1"/>
</dbReference>
<reference evidence="3" key="1">
    <citation type="journal article" date="2019" name="Int. J. Syst. Evol. Microbiol.">
        <title>The Global Catalogue of Microorganisms (GCM) 10K type strain sequencing project: providing services to taxonomists for standard genome sequencing and annotation.</title>
        <authorList>
            <consortium name="The Broad Institute Genomics Platform"/>
            <consortium name="The Broad Institute Genome Sequencing Center for Infectious Disease"/>
            <person name="Wu L."/>
            <person name="Ma J."/>
        </authorList>
    </citation>
    <scope>NUCLEOTIDE SEQUENCE [LARGE SCALE GENOMIC DNA]</scope>
    <source>
        <strain evidence="3">CGMCC 4.7638</strain>
    </source>
</reference>
<evidence type="ECO:0000313" key="2">
    <source>
        <dbReference type="EMBL" id="MFD2480294.1"/>
    </source>
</evidence>
<dbReference type="RefSeq" id="WP_344287394.1">
    <property type="nucleotide sequence ID" value="NZ_BAAAHV010000028.1"/>
</dbReference>
<gene>
    <name evidence="2" type="ORF">ACFSUT_08425</name>
</gene>
<name>A0ABW5HTV6_9PSEU</name>
<dbReference type="InterPro" id="IPR000086">
    <property type="entry name" value="NUDIX_hydrolase_dom"/>
</dbReference>
<evidence type="ECO:0000259" key="1">
    <source>
        <dbReference type="Pfam" id="PF00293"/>
    </source>
</evidence>
<dbReference type="EMBL" id="JBHUKQ010000008">
    <property type="protein sequence ID" value="MFD2480294.1"/>
    <property type="molecule type" value="Genomic_DNA"/>
</dbReference>
<dbReference type="Gene3D" id="3.90.79.10">
    <property type="entry name" value="Nucleoside Triphosphate Pyrophosphohydrolase"/>
    <property type="match status" value="1"/>
</dbReference>
<sequence length="146" mass="15904">MNNNAHYTPGPRVGAYALIGRGEDILFITDDTGAFVLPGGPVRDGEPVEQALRRTVRDQIEATITGLRFCSVVEHRTVDGRPWSSSELAFLFDVTLADTDRIAARRPHTLRWAGEAEVALLRPAAIADALAAGDLSVDVPWRAWTP</sequence>
<dbReference type="InterPro" id="IPR015797">
    <property type="entry name" value="NUDIX_hydrolase-like_dom_sf"/>
</dbReference>
<dbReference type="Proteomes" id="UP001597542">
    <property type="component" value="Unassembled WGS sequence"/>
</dbReference>
<evidence type="ECO:0000313" key="3">
    <source>
        <dbReference type="Proteomes" id="UP001597542"/>
    </source>
</evidence>
<feature type="domain" description="Nudix hydrolase" evidence="1">
    <location>
        <begin position="11"/>
        <end position="120"/>
    </location>
</feature>
<accession>A0ABW5HTV6</accession>
<dbReference type="Pfam" id="PF00293">
    <property type="entry name" value="NUDIX"/>
    <property type="match status" value="1"/>
</dbReference>
<proteinExistence type="predicted"/>
<comment type="caution">
    <text evidence="2">The sequence shown here is derived from an EMBL/GenBank/DDBJ whole genome shotgun (WGS) entry which is preliminary data.</text>
</comment>
<organism evidence="2 3">
    <name type="scientific">Amycolatopsis albidoflavus</name>
    <dbReference type="NCBI Taxonomy" id="102226"/>
    <lineage>
        <taxon>Bacteria</taxon>
        <taxon>Bacillati</taxon>
        <taxon>Actinomycetota</taxon>
        <taxon>Actinomycetes</taxon>
        <taxon>Pseudonocardiales</taxon>
        <taxon>Pseudonocardiaceae</taxon>
        <taxon>Amycolatopsis</taxon>
    </lineage>
</organism>
<protein>
    <submittedName>
        <fullName evidence="2">NUDIX domain-containing protein</fullName>
    </submittedName>
</protein>
<keyword evidence="3" id="KW-1185">Reference proteome</keyword>